<dbReference type="AlphaFoldDB" id="A0A059C1L1"/>
<name>A0A059C1L1_EUCGR</name>
<reference evidence="1" key="1">
    <citation type="submission" date="2013-07" db="EMBL/GenBank/DDBJ databases">
        <title>The genome of Eucalyptus grandis.</title>
        <authorList>
            <person name="Schmutz J."/>
            <person name="Hayes R."/>
            <person name="Myburg A."/>
            <person name="Tuskan G."/>
            <person name="Grattapaglia D."/>
            <person name="Rokhsar D.S."/>
        </authorList>
    </citation>
    <scope>NUCLEOTIDE SEQUENCE</scope>
    <source>
        <tissue evidence="1">Leaf extractions</tissue>
    </source>
</reference>
<dbReference type="EMBL" id="KK198757">
    <property type="protein sequence ID" value="KCW72257.1"/>
    <property type="molecule type" value="Genomic_DNA"/>
</dbReference>
<evidence type="ECO:0000313" key="1">
    <source>
        <dbReference type="EMBL" id="KCW72257.1"/>
    </source>
</evidence>
<dbReference type="PANTHER" id="PTHR28535">
    <property type="entry name" value="ZINC FINGER GRF-TYPE CONTAINING 1"/>
    <property type="match status" value="1"/>
</dbReference>
<dbReference type="Gramene" id="KCW72257">
    <property type="protein sequence ID" value="KCW72257"/>
    <property type="gene ID" value="EUGRSUZ_E00710"/>
</dbReference>
<accession>A0A059C1L1</accession>
<gene>
    <name evidence="1" type="ORF">EUGRSUZ_E00710</name>
</gene>
<dbReference type="InterPro" id="IPR052800">
    <property type="entry name" value="DNA_Repair_Helicase_ZGRF1"/>
</dbReference>
<organism evidence="1">
    <name type="scientific">Eucalyptus grandis</name>
    <name type="common">Flooded gum</name>
    <dbReference type="NCBI Taxonomy" id="71139"/>
    <lineage>
        <taxon>Eukaryota</taxon>
        <taxon>Viridiplantae</taxon>
        <taxon>Streptophyta</taxon>
        <taxon>Embryophyta</taxon>
        <taxon>Tracheophyta</taxon>
        <taxon>Spermatophyta</taxon>
        <taxon>Magnoliopsida</taxon>
        <taxon>eudicotyledons</taxon>
        <taxon>Gunneridae</taxon>
        <taxon>Pentapetalae</taxon>
        <taxon>rosids</taxon>
        <taxon>malvids</taxon>
        <taxon>Myrtales</taxon>
        <taxon>Myrtaceae</taxon>
        <taxon>Myrtoideae</taxon>
        <taxon>Eucalypteae</taxon>
        <taxon>Eucalyptus</taxon>
    </lineage>
</organism>
<dbReference type="InParanoid" id="A0A059C1L1"/>
<proteinExistence type="predicted"/>
<sequence>MLYDDSKQVLECRTFKNEVVCSSETFNAYLIDVGEPEAGQKPLNDTYIHSRAKKVPKRTTSLHRNNFVKSQCCDYLPVLLYNPFHLRFKKMRRPK</sequence>
<protein>
    <submittedName>
        <fullName evidence="1">Uncharacterized protein</fullName>
    </submittedName>
</protein>
<dbReference type="PANTHER" id="PTHR28535:SF1">
    <property type="entry name" value="PROTEIN ZGRF1"/>
    <property type="match status" value="1"/>
</dbReference>